<accession>A0A553K670</accession>
<comment type="similarity">
    <text evidence="1">Belongs to the short-chain dehydrogenases/reductases (SDR) family.</text>
</comment>
<dbReference type="PRINTS" id="PR00081">
    <property type="entry name" value="GDHRDH"/>
</dbReference>
<dbReference type="PANTHER" id="PTHR43669:SF8">
    <property type="entry name" value="SHORT-CHAIN TYPE DEHYDROGENASE_REDUCTASE-RELATED"/>
    <property type="match status" value="1"/>
</dbReference>
<sequence>MTVELTQFELLPLLRGALIARDNTPVVLQPSQAEPTVTISADGADVAEVAAAVAAALPTDLSLPATIKVTAGGAAAVVEASKLGGAATVPSSRQPEAGHASSRAGVVAGRVALVTGGAQGFGEEIVRSLHASGAWVFVADLNIDGATRLTEELGERATPIKVNVADEDSVRAMAEQVVATTGGIDLVVSNAGIARAGSVLSQELSAFQLSTEVNYVAFFLVTKHLGQILRQQHVAAPDWTTDIVQINSKSGLVGSNRNAAYAGSKFGGIGLVQSFALELVDHRVKVNAICPGNFLDGPLWSDPDNGLFVQYLRSGKVPGAKDVDDVRRFYESKVPMGRGTHGADVMRALFYIVEQDYETGQALPVTGGQVMLSS</sequence>
<evidence type="ECO:0000313" key="3">
    <source>
        <dbReference type="EMBL" id="TRY20162.1"/>
    </source>
</evidence>
<dbReference type="InterPro" id="IPR002347">
    <property type="entry name" value="SDR_fam"/>
</dbReference>
<dbReference type="EMBL" id="VKKG01000001">
    <property type="protein sequence ID" value="TRY20162.1"/>
    <property type="molecule type" value="Genomic_DNA"/>
</dbReference>
<dbReference type="RefSeq" id="WP_143937246.1">
    <property type="nucleotide sequence ID" value="NZ_VKKG01000001.1"/>
</dbReference>
<dbReference type="InterPro" id="IPR020904">
    <property type="entry name" value="Sc_DH/Rdtase_CS"/>
</dbReference>
<evidence type="ECO:0000256" key="2">
    <source>
        <dbReference type="ARBA" id="ARBA00023002"/>
    </source>
</evidence>
<reference evidence="3 4" key="1">
    <citation type="submission" date="2019-07" db="EMBL/GenBank/DDBJ databases">
        <authorList>
            <person name="Zhou L.-Y."/>
        </authorList>
    </citation>
    <scope>NUCLEOTIDE SEQUENCE [LARGE SCALE GENOMIC DNA]</scope>
    <source>
        <strain evidence="3 4">YIM 101269</strain>
    </source>
</reference>
<dbReference type="GO" id="GO:0016491">
    <property type="term" value="F:oxidoreductase activity"/>
    <property type="evidence" value="ECO:0007669"/>
    <property type="project" value="UniProtKB-KW"/>
</dbReference>
<dbReference type="InterPro" id="IPR036291">
    <property type="entry name" value="NAD(P)-bd_dom_sf"/>
</dbReference>
<keyword evidence="2" id="KW-0560">Oxidoreductase</keyword>
<dbReference type="Gene3D" id="3.40.50.720">
    <property type="entry name" value="NAD(P)-binding Rossmann-like Domain"/>
    <property type="match status" value="1"/>
</dbReference>
<dbReference type="Pfam" id="PF00106">
    <property type="entry name" value="adh_short"/>
    <property type="match status" value="1"/>
</dbReference>
<name>A0A553K670_9ACTN</name>
<dbReference type="Proteomes" id="UP000317638">
    <property type="component" value="Unassembled WGS sequence"/>
</dbReference>
<dbReference type="PROSITE" id="PS00061">
    <property type="entry name" value="ADH_SHORT"/>
    <property type="match status" value="1"/>
</dbReference>
<dbReference type="PANTHER" id="PTHR43669">
    <property type="entry name" value="5-KETO-D-GLUCONATE 5-REDUCTASE"/>
    <property type="match status" value="1"/>
</dbReference>
<dbReference type="AlphaFoldDB" id="A0A553K670"/>
<proteinExistence type="inferred from homology"/>
<protein>
    <submittedName>
        <fullName evidence="3">SDR family NAD(P)-dependent oxidoreductase</fullName>
    </submittedName>
</protein>
<organism evidence="3 4">
    <name type="scientific">Tessaracoccus rhinocerotis</name>
    <dbReference type="NCBI Taxonomy" id="1689449"/>
    <lineage>
        <taxon>Bacteria</taxon>
        <taxon>Bacillati</taxon>
        <taxon>Actinomycetota</taxon>
        <taxon>Actinomycetes</taxon>
        <taxon>Propionibacteriales</taxon>
        <taxon>Propionibacteriaceae</taxon>
        <taxon>Tessaracoccus</taxon>
    </lineage>
</organism>
<dbReference type="SUPFAM" id="SSF51735">
    <property type="entry name" value="NAD(P)-binding Rossmann-fold domains"/>
    <property type="match status" value="1"/>
</dbReference>
<gene>
    <name evidence="3" type="ORF">FOJ82_04685</name>
</gene>
<dbReference type="OrthoDB" id="3189729at2"/>
<evidence type="ECO:0000313" key="4">
    <source>
        <dbReference type="Proteomes" id="UP000317638"/>
    </source>
</evidence>
<evidence type="ECO:0000256" key="1">
    <source>
        <dbReference type="ARBA" id="ARBA00006484"/>
    </source>
</evidence>
<keyword evidence="4" id="KW-1185">Reference proteome</keyword>
<comment type="caution">
    <text evidence="3">The sequence shown here is derived from an EMBL/GenBank/DDBJ whole genome shotgun (WGS) entry which is preliminary data.</text>
</comment>